<evidence type="ECO:0000313" key="11">
    <source>
        <dbReference type="Proteomes" id="UP000176228"/>
    </source>
</evidence>
<sequence length="518" mass="60053">MSKLKKISKIKILLLGILILAFIFRFYRLFDWFSFGMDQEYEAFLVKNIVTGRHFPLIGVNAADTGLYLGPFFIYLAVIPYLLFQGNLLSFAFFSSALGVATTLVIFLAVRVMFNRRSALLASFFYAVSFLASFYDRQFWNPSLVPLVSVLIVYFLYRSITHRKKFLPLAALVFGIGIQSHLAVWIFSPLFLYVILKYREKFGKKIILWTVAIFLILQLPLALFDLRHNFTNLRAIAALVEGKNRNLNPSTLPQRWGLLLNTVGRYLWLPPQPDLFLETGQCRELTSFRKSAYPEIIILSLAGLGVFISIIKTGRPRTGSLAYGFIASVVLLSVLAITFYPRTFSEYYLLFLFPFLAIILGIISDFFFRHEEWIYLGATFCFLFLMLNLITLFTAYSSYSFNKKMAVLKYSKIYVGEGYYSLEALGECPRFAGWRYLYEHFVGKPVHSYMDSYYDWLYYDRKSGPVDRLVLLSMIDRRIPGDLLAKWQEAKLRFLTEYKIQAEKTLENIQVYILSPKK</sequence>
<feature type="transmembrane region" description="Helical" evidence="8">
    <location>
        <begin position="296"/>
        <end position="314"/>
    </location>
</feature>
<dbReference type="STRING" id="1798391.A2968_06220"/>
<feature type="domain" description="Glycosyltransferase RgtA/B/C/D-like" evidence="9">
    <location>
        <begin position="71"/>
        <end position="221"/>
    </location>
</feature>
<evidence type="ECO:0000256" key="1">
    <source>
        <dbReference type="ARBA" id="ARBA00004651"/>
    </source>
</evidence>
<feature type="transmembrane region" description="Helical" evidence="8">
    <location>
        <begin position="139"/>
        <end position="157"/>
    </location>
</feature>
<evidence type="ECO:0000313" key="10">
    <source>
        <dbReference type="EMBL" id="OGG36336.1"/>
    </source>
</evidence>
<dbReference type="InterPro" id="IPR038731">
    <property type="entry name" value="RgtA/B/C-like"/>
</dbReference>
<evidence type="ECO:0000256" key="4">
    <source>
        <dbReference type="ARBA" id="ARBA00022679"/>
    </source>
</evidence>
<evidence type="ECO:0000256" key="5">
    <source>
        <dbReference type="ARBA" id="ARBA00022692"/>
    </source>
</evidence>
<dbReference type="PANTHER" id="PTHR33908:SF11">
    <property type="entry name" value="MEMBRANE PROTEIN"/>
    <property type="match status" value="1"/>
</dbReference>
<dbReference type="GO" id="GO:0016763">
    <property type="term" value="F:pentosyltransferase activity"/>
    <property type="evidence" value="ECO:0007669"/>
    <property type="project" value="TreeGrafter"/>
</dbReference>
<name>A0A1F6BHB9_9BACT</name>
<keyword evidence="3" id="KW-0328">Glycosyltransferase</keyword>
<feature type="transmembrane region" description="Helical" evidence="8">
    <location>
        <begin position="320"/>
        <end position="340"/>
    </location>
</feature>
<comment type="caution">
    <text evidence="10">The sequence shown here is derived from an EMBL/GenBank/DDBJ whole genome shotgun (WGS) entry which is preliminary data.</text>
</comment>
<dbReference type="GO" id="GO:0009103">
    <property type="term" value="P:lipopolysaccharide biosynthetic process"/>
    <property type="evidence" value="ECO:0007669"/>
    <property type="project" value="UniProtKB-ARBA"/>
</dbReference>
<dbReference type="InterPro" id="IPR050297">
    <property type="entry name" value="LipidA_mod_glycosyltrf_83"/>
</dbReference>
<keyword evidence="7 8" id="KW-0472">Membrane</keyword>
<feature type="transmembrane region" description="Helical" evidence="8">
    <location>
        <begin position="12"/>
        <end position="30"/>
    </location>
</feature>
<dbReference type="PANTHER" id="PTHR33908">
    <property type="entry name" value="MANNOSYLTRANSFERASE YKCB-RELATED"/>
    <property type="match status" value="1"/>
</dbReference>
<keyword evidence="6 8" id="KW-1133">Transmembrane helix</keyword>
<evidence type="ECO:0000256" key="7">
    <source>
        <dbReference type="ARBA" id="ARBA00023136"/>
    </source>
</evidence>
<reference evidence="10 11" key="1">
    <citation type="journal article" date="2016" name="Nat. Commun.">
        <title>Thousands of microbial genomes shed light on interconnected biogeochemical processes in an aquifer system.</title>
        <authorList>
            <person name="Anantharaman K."/>
            <person name="Brown C.T."/>
            <person name="Hug L.A."/>
            <person name="Sharon I."/>
            <person name="Castelle C.J."/>
            <person name="Probst A.J."/>
            <person name="Thomas B.C."/>
            <person name="Singh A."/>
            <person name="Wilkins M.J."/>
            <person name="Karaoz U."/>
            <person name="Brodie E.L."/>
            <person name="Williams K.H."/>
            <person name="Hubbard S.S."/>
            <person name="Banfield J.F."/>
        </authorList>
    </citation>
    <scope>NUCLEOTIDE SEQUENCE [LARGE SCALE GENOMIC DNA]</scope>
</reference>
<feature type="transmembrane region" description="Helical" evidence="8">
    <location>
        <begin position="347"/>
        <end position="368"/>
    </location>
</feature>
<feature type="transmembrane region" description="Helical" evidence="8">
    <location>
        <begin position="206"/>
        <end position="224"/>
    </location>
</feature>
<evidence type="ECO:0000256" key="2">
    <source>
        <dbReference type="ARBA" id="ARBA00022475"/>
    </source>
</evidence>
<evidence type="ECO:0000256" key="8">
    <source>
        <dbReference type="SAM" id="Phobius"/>
    </source>
</evidence>
<feature type="transmembrane region" description="Helical" evidence="8">
    <location>
        <begin position="91"/>
        <end position="114"/>
    </location>
</feature>
<protein>
    <recommendedName>
        <fullName evidence="9">Glycosyltransferase RgtA/B/C/D-like domain-containing protein</fullName>
    </recommendedName>
</protein>
<dbReference type="GO" id="GO:0005886">
    <property type="term" value="C:plasma membrane"/>
    <property type="evidence" value="ECO:0007669"/>
    <property type="project" value="UniProtKB-SubCell"/>
</dbReference>
<feature type="transmembrane region" description="Helical" evidence="8">
    <location>
        <begin position="374"/>
        <end position="396"/>
    </location>
</feature>
<dbReference type="Pfam" id="PF13231">
    <property type="entry name" value="PMT_2"/>
    <property type="match status" value="1"/>
</dbReference>
<keyword evidence="2" id="KW-1003">Cell membrane</keyword>
<keyword evidence="5 8" id="KW-0812">Transmembrane</keyword>
<accession>A0A1F6BHB9</accession>
<evidence type="ECO:0000259" key="9">
    <source>
        <dbReference type="Pfam" id="PF13231"/>
    </source>
</evidence>
<proteinExistence type="predicted"/>
<dbReference type="EMBL" id="MFJU01000016">
    <property type="protein sequence ID" value="OGG36336.1"/>
    <property type="molecule type" value="Genomic_DNA"/>
</dbReference>
<keyword evidence="4" id="KW-0808">Transferase</keyword>
<comment type="subcellular location">
    <subcellularLocation>
        <location evidence="1">Cell membrane</location>
        <topology evidence="1">Multi-pass membrane protein</topology>
    </subcellularLocation>
</comment>
<gene>
    <name evidence="10" type="ORF">A2968_06220</name>
</gene>
<evidence type="ECO:0000256" key="3">
    <source>
        <dbReference type="ARBA" id="ARBA00022676"/>
    </source>
</evidence>
<dbReference type="AlphaFoldDB" id="A0A1F6BHB9"/>
<feature type="transmembrane region" description="Helical" evidence="8">
    <location>
        <begin position="169"/>
        <end position="194"/>
    </location>
</feature>
<feature type="transmembrane region" description="Helical" evidence="8">
    <location>
        <begin position="65"/>
        <end position="84"/>
    </location>
</feature>
<dbReference type="Proteomes" id="UP000176228">
    <property type="component" value="Unassembled WGS sequence"/>
</dbReference>
<organism evidence="10 11">
    <name type="scientific">Candidatus Gottesmanbacteria bacterium RIFCSPLOWO2_01_FULL_42_22</name>
    <dbReference type="NCBI Taxonomy" id="1798391"/>
    <lineage>
        <taxon>Bacteria</taxon>
        <taxon>Candidatus Gottesmaniibacteriota</taxon>
    </lineage>
</organism>
<evidence type="ECO:0000256" key="6">
    <source>
        <dbReference type="ARBA" id="ARBA00022989"/>
    </source>
</evidence>